<reference evidence="1" key="2">
    <citation type="submission" date="2012-09" db="EMBL/GenBank/DDBJ databases">
        <title>The complete sequence of Psychroflexus torquis an extreme psychrophile from sea-ice that is stimulated by light.</title>
        <authorList>
            <person name="Feng S."/>
            <person name="Powell S.M."/>
            <person name="Bowman J.P."/>
        </authorList>
    </citation>
    <scope>NUCLEOTIDE SEQUENCE [LARGE SCALE GENOMIC DNA]</scope>
    <source>
        <strain evidence="1">ATCC 700755</strain>
    </source>
</reference>
<keyword evidence="2" id="KW-1185">Reference proteome</keyword>
<sequence>MVVIISSDFDSKMLDAFEMVNFKFGLVLCNVWSGMITNGFECDLKMSLTLKTNSKETDLVLNE</sequence>
<evidence type="ECO:0000313" key="2">
    <source>
        <dbReference type="Proteomes" id="UP000008514"/>
    </source>
</evidence>
<dbReference type="Proteomes" id="UP000008514">
    <property type="component" value="Chromosome"/>
</dbReference>
<proteinExistence type="predicted"/>
<evidence type="ECO:0000313" key="1">
    <source>
        <dbReference type="EMBL" id="AFU69123.1"/>
    </source>
</evidence>
<dbReference type="AlphaFoldDB" id="K4IH58"/>
<organism evidence="1 2">
    <name type="scientific">Psychroflexus torquis (strain ATCC 700755 / CIP 106069 / ACAM 623)</name>
    <dbReference type="NCBI Taxonomy" id="313595"/>
    <lineage>
        <taxon>Bacteria</taxon>
        <taxon>Pseudomonadati</taxon>
        <taxon>Bacteroidota</taxon>
        <taxon>Flavobacteriia</taxon>
        <taxon>Flavobacteriales</taxon>
        <taxon>Flavobacteriaceae</taxon>
        <taxon>Psychroflexus</taxon>
    </lineage>
</organism>
<accession>K4IH58</accession>
<dbReference type="EMBL" id="CP003879">
    <property type="protein sequence ID" value="AFU69123.1"/>
    <property type="molecule type" value="Genomic_DNA"/>
</dbReference>
<reference evidence="1" key="1">
    <citation type="submission" date="2006-03" db="EMBL/GenBank/DDBJ databases">
        <authorList>
            <person name="Bowman J."/>
            <person name="Ferriera S."/>
            <person name="Johnson J."/>
            <person name="Kravitz S."/>
            <person name="Halpern A."/>
            <person name="Remington K."/>
            <person name="Beeson K."/>
            <person name="Tran B."/>
            <person name="Rogers Y.-H."/>
            <person name="Friedman R."/>
            <person name="Venter J.C."/>
        </authorList>
    </citation>
    <scope>NUCLEOTIDE SEQUENCE [LARGE SCALE GENOMIC DNA]</scope>
    <source>
        <strain evidence="1">ATCC 700755</strain>
    </source>
</reference>
<gene>
    <name evidence="1" type="ordered locus">P700755_002344</name>
</gene>
<dbReference type="KEGG" id="ptq:P700755_002344"/>
<protein>
    <submittedName>
        <fullName evidence="1">Uncharacterized protein</fullName>
    </submittedName>
</protein>
<name>K4IH58_PSYTT</name>
<dbReference type="HOGENOM" id="CLU_2882703_0_0_10"/>